<evidence type="ECO:0000313" key="3">
    <source>
        <dbReference type="Proteomes" id="UP000321805"/>
    </source>
</evidence>
<dbReference type="OrthoDB" id="5244857at2"/>
<accession>A0A5B8U7Z8</accession>
<dbReference type="RefSeq" id="WP_146921299.1">
    <property type="nucleotide sequence ID" value="NZ_CP042430.1"/>
</dbReference>
<reference evidence="2 3" key="1">
    <citation type="journal article" date="2018" name="J. Microbiol.">
        <title>Baekduia soli gen. nov., sp. nov., a novel bacterium isolated from the soil of Baekdu Mountain and proposal of a novel family name, Baekduiaceae fam. nov.</title>
        <authorList>
            <person name="An D.S."/>
            <person name="Siddiqi M.Z."/>
            <person name="Kim K.H."/>
            <person name="Yu H.S."/>
            <person name="Im W.T."/>
        </authorList>
    </citation>
    <scope>NUCLEOTIDE SEQUENCE [LARGE SCALE GENOMIC DNA]</scope>
    <source>
        <strain evidence="2 3">BR7-21</strain>
    </source>
</reference>
<keyword evidence="3" id="KW-1185">Reference proteome</keyword>
<dbReference type="KEGG" id="bsol:FSW04_16775"/>
<evidence type="ECO:0000313" key="2">
    <source>
        <dbReference type="EMBL" id="QEC49065.1"/>
    </source>
</evidence>
<dbReference type="Gene3D" id="1.20.1280.290">
    <property type="match status" value="1"/>
</dbReference>
<dbReference type="EMBL" id="CP042430">
    <property type="protein sequence ID" value="QEC49065.1"/>
    <property type="molecule type" value="Genomic_DNA"/>
</dbReference>
<keyword evidence="1" id="KW-1133">Transmembrane helix</keyword>
<protein>
    <recommendedName>
        <fullName evidence="4">PQ-loop repeat-containing protein</fullName>
    </recommendedName>
</protein>
<evidence type="ECO:0000256" key="1">
    <source>
        <dbReference type="SAM" id="Phobius"/>
    </source>
</evidence>
<sequence length="126" mass="12758">MTLLALCSSAAIVIGLGAALPQLAAMLRSRSAAGQSTLGWCLGALVNSLMAYVNLAGYHAVALAAGNVASVAICLAAVGLVLRFGDRAPGPAPAVDGLATSEFWALRDALEHEAHRRHERAALAAA</sequence>
<proteinExistence type="predicted"/>
<keyword evidence="1" id="KW-0472">Membrane</keyword>
<feature type="transmembrane region" description="Helical" evidence="1">
    <location>
        <begin position="58"/>
        <end position="82"/>
    </location>
</feature>
<organism evidence="2 3">
    <name type="scientific">Baekduia soli</name>
    <dbReference type="NCBI Taxonomy" id="496014"/>
    <lineage>
        <taxon>Bacteria</taxon>
        <taxon>Bacillati</taxon>
        <taxon>Actinomycetota</taxon>
        <taxon>Thermoleophilia</taxon>
        <taxon>Solirubrobacterales</taxon>
        <taxon>Baekduiaceae</taxon>
        <taxon>Baekduia</taxon>
    </lineage>
</organism>
<name>A0A5B8U7Z8_9ACTN</name>
<keyword evidence="1" id="KW-0812">Transmembrane</keyword>
<evidence type="ECO:0008006" key="4">
    <source>
        <dbReference type="Google" id="ProtNLM"/>
    </source>
</evidence>
<dbReference type="AlphaFoldDB" id="A0A5B8U7Z8"/>
<dbReference type="Proteomes" id="UP000321805">
    <property type="component" value="Chromosome"/>
</dbReference>
<gene>
    <name evidence="2" type="ORF">FSW04_16775</name>
</gene>